<dbReference type="InterPro" id="IPR000297">
    <property type="entry name" value="PPIase_PpiC"/>
</dbReference>
<dbReference type="Pfam" id="PF00639">
    <property type="entry name" value="Rotamase"/>
    <property type="match status" value="1"/>
</dbReference>
<evidence type="ECO:0000313" key="12">
    <source>
        <dbReference type="Proteomes" id="UP000315636"/>
    </source>
</evidence>
<dbReference type="PANTHER" id="PTHR47245:SF1">
    <property type="entry name" value="FOLDASE PROTEIN PRSA"/>
    <property type="match status" value="1"/>
</dbReference>
<comment type="catalytic activity">
    <reaction evidence="1">
        <text>[protein]-peptidylproline (omega=180) = [protein]-peptidylproline (omega=0)</text>
        <dbReference type="Rhea" id="RHEA:16237"/>
        <dbReference type="Rhea" id="RHEA-COMP:10747"/>
        <dbReference type="Rhea" id="RHEA-COMP:10748"/>
        <dbReference type="ChEBI" id="CHEBI:83833"/>
        <dbReference type="ChEBI" id="CHEBI:83834"/>
        <dbReference type="EC" id="5.2.1.8"/>
    </reaction>
</comment>
<evidence type="ECO:0000256" key="6">
    <source>
        <dbReference type="PROSITE-ProRule" id="PRU00278"/>
    </source>
</evidence>
<feature type="compositionally biased region" description="Basic and acidic residues" evidence="8">
    <location>
        <begin position="217"/>
        <end position="234"/>
    </location>
</feature>
<dbReference type="RefSeq" id="WP_185956271.1">
    <property type="nucleotide sequence ID" value="NZ_FXTI01000008.1"/>
</dbReference>
<name>A0A521EAT2_9BACL</name>
<dbReference type="InterPro" id="IPR050245">
    <property type="entry name" value="PrsA_foldase"/>
</dbReference>
<evidence type="ECO:0000256" key="9">
    <source>
        <dbReference type="SAM" id="SignalP"/>
    </source>
</evidence>
<dbReference type="PROSITE" id="PS50198">
    <property type="entry name" value="PPIC_PPIASE_2"/>
    <property type="match status" value="1"/>
</dbReference>
<feature type="coiled-coil region" evidence="7">
    <location>
        <begin position="112"/>
        <end position="143"/>
    </location>
</feature>
<dbReference type="PANTHER" id="PTHR47245">
    <property type="entry name" value="PEPTIDYLPROLYL ISOMERASE"/>
    <property type="match status" value="1"/>
</dbReference>
<evidence type="ECO:0000259" key="10">
    <source>
        <dbReference type="PROSITE" id="PS50198"/>
    </source>
</evidence>
<evidence type="ECO:0000313" key="11">
    <source>
        <dbReference type="EMBL" id="SMO81029.1"/>
    </source>
</evidence>
<evidence type="ECO:0000256" key="4">
    <source>
        <dbReference type="ARBA" id="ARBA00023110"/>
    </source>
</evidence>
<feature type="compositionally biased region" description="Basic and acidic residues" evidence="8">
    <location>
        <begin position="241"/>
        <end position="260"/>
    </location>
</feature>
<dbReference type="Gene3D" id="3.10.50.40">
    <property type="match status" value="1"/>
</dbReference>
<organism evidence="11 12">
    <name type="scientific">Melghirimyces algeriensis</name>
    <dbReference type="NCBI Taxonomy" id="910412"/>
    <lineage>
        <taxon>Bacteria</taxon>
        <taxon>Bacillati</taxon>
        <taxon>Bacillota</taxon>
        <taxon>Bacilli</taxon>
        <taxon>Bacillales</taxon>
        <taxon>Thermoactinomycetaceae</taxon>
        <taxon>Melghirimyces</taxon>
    </lineage>
</organism>
<evidence type="ECO:0000256" key="3">
    <source>
        <dbReference type="ARBA" id="ARBA00022729"/>
    </source>
</evidence>
<feature type="region of interest" description="Disordered" evidence="8">
    <location>
        <begin position="206"/>
        <end position="269"/>
    </location>
</feature>
<dbReference type="SUPFAM" id="SSF54534">
    <property type="entry name" value="FKBP-like"/>
    <property type="match status" value="1"/>
</dbReference>
<keyword evidence="7" id="KW-0175">Coiled coil</keyword>
<keyword evidence="3 9" id="KW-0732">Signal</keyword>
<accession>A0A521EAT2</accession>
<evidence type="ECO:0000256" key="7">
    <source>
        <dbReference type="SAM" id="Coils"/>
    </source>
</evidence>
<feature type="chain" id="PRO_5021963846" description="peptidylprolyl isomerase" evidence="9">
    <location>
        <begin position="24"/>
        <end position="348"/>
    </location>
</feature>
<feature type="domain" description="PpiC" evidence="10">
    <location>
        <begin position="193"/>
        <end position="298"/>
    </location>
</feature>
<evidence type="ECO:0000256" key="8">
    <source>
        <dbReference type="SAM" id="MobiDB-lite"/>
    </source>
</evidence>
<dbReference type="SUPFAM" id="SSF109998">
    <property type="entry name" value="Triger factor/SurA peptide-binding domain-like"/>
    <property type="match status" value="1"/>
</dbReference>
<feature type="region of interest" description="Disordered" evidence="8">
    <location>
        <begin position="28"/>
        <end position="50"/>
    </location>
</feature>
<evidence type="ECO:0000256" key="5">
    <source>
        <dbReference type="ARBA" id="ARBA00023235"/>
    </source>
</evidence>
<dbReference type="InterPro" id="IPR027304">
    <property type="entry name" value="Trigger_fact/SurA_dom_sf"/>
</dbReference>
<dbReference type="PROSITE" id="PS51257">
    <property type="entry name" value="PROKAR_LIPOPROTEIN"/>
    <property type="match status" value="1"/>
</dbReference>
<dbReference type="InterPro" id="IPR046357">
    <property type="entry name" value="PPIase_dom_sf"/>
</dbReference>
<keyword evidence="5 6" id="KW-0413">Isomerase</keyword>
<feature type="signal peptide" evidence="9">
    <location>
        <begin position="1"/>
        <end position="23"/>
    </location>
</feature>
<gene>
    <name evidence="11" type="ORF">SAMN06264849_108155</name>
</gene>
<keyword evidence="12" id="KW-1185">Reference proteome</keyword>
<dbReference type="EMBL" id="FXTI01000008">
    <property type="protein sequence ID" value="SMO81029.1"/>
    <property type="molecule type" value="Genomic_DNA"/>
</dbReference>
<keyword evidence="4 6" id="KW-0697">Rotamase</keyword>
<dbReference type="AlphaFoldDB" id="A0A521EAT2"/>
<dbReference type="Proteomes" id="UP000315636">
    <property type="component" value="Unassembled WGS sequence"/>
</dbReference>
<protein>
    <recommendedName>
        <fullName evidence="2">peptidylprolyl isomerase</fullName>
        <ecNumber evidence="2">5.2.1.8</ecNumber>
    </recommendedName>
</protein>
<dbReference type="GO" id="GO:0003755">
    <property type="term" value="F:peptidyl-prolyl cis-trans isomerase activity"/>
    <property type="evidence" value="ECO:0007669"/>
    <property type="project" value="UniProtKB-KW"/>
</dbReference>
<reference evidence="11 12" key="1">
    <citation type="submission" date="2017-05" db="EMBL/GenBank/DDBJ databases">
        <authorList>
            <person name="Varghese N."/>
            <person name="Submissions S."/>
        </authorList>
    </citation>
    <scope>NUCLEOTIDE SEQUENCE [LARGE SCALE GENOMIC DNA]</scope>
    <source>
        <strain evidence="11 12">DSM 45474</strain>
    </source>
</reference>
<proteinExistence type="predicted"/>
<dbReference type="EC" id="5.2.1.8" evidence="2"/>
<evidence type="ECO:0000256" key="1">
    <source>
        <dbReference type="ARBA" id="ARBA00000971"/>
    </source>
</evidence>
<sequence length="348" mass="40108">MRPMNKRLLMALSVLLAVSMVIAGCGSGEDEKNEQDATDSMGQSKPLPTDSKKVVAEYKGGKVTEGELNLYLNIFRFFQPQMAALVNTPEAKKEIAKQYIAEKMIVKRVKDKEEFEKEADKSLKQIEKQIKQMSAQNEDKKKKKDMESVLKENGVTKAHLRSFLIDNNKVSAYFEEQVKEKDLREKYKKSDDFYTIKLQHVLISTQEDPEGKKKKRSDKEAKKLAEKVKKKLEDGETFSKVAEKYSDDPGSKDKDGKVEGTPDQWAPEFGKAAKKLDLNKISDPVKTQFGYHVMKVNERKKQPFDKVKEQMKRQEVQNLYQEFIKEEVKVKKLDIPGLDKDKKEEKDK</sequence>
<evidence type="ECO:0000256" key="2">
    <source>
        <dbReference type="ARBA" id="ARBA00013194"/>
    </source>
</evidence>